<organism evidence="1 2">
    <name type="scientific">Nonomuraea longicatena</name>
    <dbReference type="NCBI Taxonomy" id="83682"/>
    <lineage>
        <taxon>Bacteria</taxon>
        <taxon>Bacillati</taxon>
        <taxon>Actinomycetota</taxon>
        <taxon>Actinomycetes</taxon>
        <taxon>Streptosporangiales</taxon>
        <taxon>Streptosporangiaceae</taxon>
        <taxon>Nonomuraea</taxon>
    </lineage>
</organism>
<dbReference type="Gene3D" id="3.40.430.10">
    <property type="entry name" value="Dihydrofolate Reductase, subunit A"/>
    <property type="match status" value="1"/>
</dbReference>
<sequence>MHPLVVGTGMRLFEENSDRLLLKLTRSTTFTTGVLDLTYQPA</sequence>
<evidence type="ECO:0008006" key="3">
    <source>
        <dbReference type="Google" id="ProtNLM"/>
    </source>
</evidence>
<dbReference type="Proteomes" id="UP001501578">
    <property type="component" value="Unassembled WGS sequence"/>
</dbReference>
<dbReference type="InterPro" id="IPR024072">
    <property type="entry name" value="DHFR-like_dom_sf"/>
</dbReference>
<accession>A0ABP3ZBG1</accession>
<evidence type="ECO:0000313" key="1">
    <source>
        <dbReference type="EMBL" id="GAA0916947.1"/>
    </source>
</evidence>
<keyword evidence="2" id="KW-1185">Reference proteome</keyword>
<protein>
    <recommendedName>
        <fullName evidence="3">Dihydrofolate reductase</fullName>
    </recommendedName>
</protein>
<evidence type="ECO:0000313" key="2">
    <source>
        <dbReference type="Proteomes" id="UP001501578"/>
    </source>
</evidence>
<proteinExistence type="predicted"/>
<reference evidence="2" key="1">
    <citation type="journal article" date="2019" name="Int. J. Syst. Evol. Microbiol.">
        <title>The Global Catalogue of Microorganisms (GCM) 10K type strain sequencing project: providing services to taxonomists for standard genome sequencing and annotation.</title>
        <authorList>
            <consortium name="The Broad Institute Genomics Platform"/>
            <consortium name="The Broad Institute Genome Sequencing Center for Infectious Disease"/>
            <person name="Wu L."/>
            <person name="Ma J."/>
        </authorList>
    </citation>
    <scope>NUCLEOTIDE SEQUENCE [LARGE SCALE GENOMIC DNA]</scope>
    <source>
        <strain evidence="2">JCM 11136</strain>
    </source>
</reference>
<dbReference type="EMBL" id="BAAAHQ010000004">
    <property type="protein sequence ID" value="GAA0916947.1"/>
    <property type="molecule type" value="Genomic_DNA"/>
</dbReference>
<gene>
    <name evidence="1" type="ORF">GCM10009560_12540</name>
</gene>
<comment type="caution">
    <text evidence="1">The sequence shown here is derived from an EMBL/GenBank/DDBJ whole genome shotgun (WGS) entry which is preliminary data.</text>
</comment>
<name>A0ABP3ZBG1_9ACTN</name>